<evidence type="ECO:0000256" key="1">
    <source>
        <dbReference type="ARBA" id="ARBA00005990"/>
    </source>
</evidence>
<dbReference type="SUPFAM" id="SSF52218">
    <property type="entry name" value="Flavoproteins"/>
    <property type="match status" value="1"/>
</dbReference>
<dbReference type="Proteomes" id="UP000001036">
    <property type="component" value="Chromosome"/>
</dbReference>
<protein>
    <submittedName>
        <fullName evidence="6">FMN reductase</fullName>
    </submittedName>
</protein>
<dbReference type="HOGENOM" id="CLU_055322_3_3_6"/>
<keyword evidence="7" id="KW-1185">Reference proteome</keyword>
<dbReference type="eggNOG" id="COG0431">
    <property type="taxonomic scope" value="Bacteria"/>
</dbReference>
<reference evidence="6 7" key="1">
    <citation type="journal article" date="2008" name="J. Bacteriol.">
        <title>Insights into plant cell wall degradation from the genome sequence of the soil bacterium Cellvibrio japonicus.</title>
        <authorList>
            <person name="Deboy R.T."/>
            <person name="Mongodin E.F."/>
            <person name="Fouts D.E."/>
            <person name="Tailford L.E."/>
            <person name="Khouri H."/>
            <person name="Emerson J.B."/>
            <person name="Mohamoud Y."/>
            <person name="Watkins K."/>
            <person name="Henrissat B."/>
            <person name="Gilbert H.J."/>
            <person name="Nelson K.E."/>
        </authorList>
    </citation>
    <scope>NUCLEOTIDE SEQUENCE [LARGE SCALE GENOMIC DNA]</scope>
    <source>
        <strain evidence="6 7">Ueda107</strain>
    </source>
</reference>
<gene>
    <name evidence="6" type="primary">msuE</name>
    <name evidence="6" type="ordered locus">CJA_2344</name>
</gene>
<dbReference type="KEGG" id="cja:CJA_2344"/>
<evidence type="ECO:0000256" key="4">
    <source>
        <dbReference type="ARBA" id="ARBA00023002"/>
    </source>
</evidence>
<comment type="similarity">
    <text evidence="1">Belongs to the SsuE family.</text>
</comment>
<keyword evidence="2" id="KW-0285">Flavoprotein</keyword>
<evidence type="ECO:0000313" key="7">
    <source>
        <dbReference type="Proteomes" id="UP000001036"/>
    </source>
</evidence>
<evidence type="ECO:0000259" key="5">
    <source>
        <dbReference type="Pfam" id="PF03358"/>
    </source>
</evidence>
<dbReference type="RefSeq" id="WP_012487942.1">
    <property type="nucleotide sequence ID" value="NC_010995.1"/>
</dbReference>
<dbReference type="InterPro" id="IPR005025">
    <property type="entry name" value="FMN_Rdtase-like_dom"/>
</dbReference>
<accession>B3PJY2</accession>
<dbReference type="Gene3D" id="3.40.50.360">
    <property type="match status" value="1"/>
</dbReference>
<keyword evidence="3" id="KW-0288">FMN</keyword>
<keyword evidence="4" id="KW-0560">Oxidoreductase</keyword>
<evidence type="ECO:0000256" key="2">
    <source>
        <dbReference type="ARBA" id="ARBA00022630"/>
    </source>
</evidence>
<sequence length="190" mass="20428">MRVLGFSGGVSSPSKTHGLVNAIVERFAHLAKVEAEVIDLAQVATGFGGALYRQQLPVEQEAVLQRIEAADVLVVASPVYRAAYPGLFKHVFDLVERDALEGKAVILAANGGSAHHALILESHLRPLFNSLGAFTVPTGIYSQASDFEGYDLTSATVQERIDIAIQEVFRLQSGIYRRTAEVATPVEALV</sequence>
<dbReference type="EMBL" id="CP000934">
    <property type="protein sequence ID" value="ACE85565.1"/>
    <property type="molecule type" value="Genomic_DNA"/>
</dbReference>
<dbReference type="PANTHER" id="PTHR43408">
    <property type="entry name" value="FMN REDUCTASE (NADPH)"/>
    <property type="match status" value="1"/>
</dbReference>
<dbReference type="PANTHER" id="PTHR43408:SF2">
    <property type="entry name" value="FMN REDUCTASE (NADPH)"/>
    <property type="match status" value="1"/>
</dbReference>
<evidence type="ECO:0000313" key="6">
    <source>
        <dbReference type="EMBL" id="ACE85565.1"/>
    </source>
</evidence>
<feature type="domain" description="NADPH-dependent FMN reductase-like" evidence="5">
    <location>
        <begin position="1"/>
        <end position="142"/>
    </location>
</feature>
<dbReference type="STRING" id="498211.CJA_2344"/>
<dbReference type="InterPro" id="IPR029039">
    <property type="entry name" value="Flavoprotein-like_sf"/>
</dbReference>
<dbReference type="GO" id="GO:0016491">
    <property type="term" value="F:oxidoreductase activity"/>
    <property type="evidence" value="ECO:0007669"/>
    <property type="project" value="UniProtKB-KW"/>
</dbReference>
<dbReference type="InterPro" id="IPR051814">
    <property type="entry name" value="NAD(P)H-dep_FMN_reductase"/>
</dbReference>
<name>B3PJY2_CELJU</name>
<proteinExistence type="inferred from homology"/>
<organism evidence="6 7">
    <name type="scientific">Cellvibrio japonicus (strain Ueda107)</name>
    <name type="common">Pseudomonas fluorescens subsp. cellulosa</name>
    <dbReference type="NCBI Taxonomy" id="498211"/>
    <lineage>
        <taxon>Bacteria</taxon>
        <taxon>Pseudomonadati</taxon>
        <taxon>Pseudomonadota</taxon>
        <taxon>Gammaproteobacteria</taxon>
        <taxon>Cellvibrionales</taxon>
        <taxon>Cellvibrionaceae</taxon>
        <taxon>Cellvibrio</taxon>
    </lineage>
</organism>
<evidence type="ECO:0000256" key="3">
    <source>
        <dbReference type="ARBA" id="ARBA00022643"/>
    </source>
</evidence>
<dbReference type="AlphaFoldDB" id="B3PJY2"/>
<dbReference type="Pfam" id="PF03358">
    <property type="entry name" value="FMN_red"/>
    <property type="match status" value="1"/>
</dbReference>
<dbReference type="OrthoDB" id="1643408at2"/>